<dbReference type="RefSeq" id="WP_213040422.1">
    <property type="nucleotide sequence ID" value="NZ_CAJNBJ010000001.1"/>
</dbReference>
<keyword evidence="5 10" id="KW-0133">Cell shape</keyword>
<feature type="domain" description="Glycosyltransferase family 28 N-terminal" evidence="11">
    <location>
        <begin position="3"/>
        <end position="142"/>
    </location>
</feature>
<feature type="binding site" evidence="10">
    <location>
        <position position="165"/>
    </location>
    <ligand>
        <name>UDP-N-acetyl-alpha-D-glucosamine</name>
        <dbReference type="ChEBI" id="CHEBI:57705"/>
    </ligand>
</feature>
<dbReference type="InterPro" id="IPR007235">
    <property type="entry name" value="Glyco_trans_28_C"/>
</dbReference>
<feature type="binding site" evidence="10">
    <location>
        <position position="124"/>
    </location>
    <ligand>
        <name>UDP-N-acetyl-alpha-D-glucosamine</name>
        <dbReference type="ChEBI" id="CHEBI:57705"/>
    </ligand>
</feature>
<evidence type="ECO:0000313" key="13">
    <source>
        <dbReference type="EMBL" id="CAE6697836.1"/>
    </source>
</evidence>
<comment type="subcellular location">
    <subcellularLocation>
        <location evidence="10">Cell membrane</location>
        <topology evidence="10">Peripheral membrane protein</topology>
        <orientation evidence="10">Cytoplasmic side</orientation>
    </subcellularLocation>
</comment>
<evidence type="ECO:0000313" key="14">
    <source>
        <dbReference type="Proteomes" id="UP000675880"/>
    </source>
</evidence>
<dbReference type="GO" id="GO:0016757">
    <property type="term" value="F:glycosyltransferase activity"/>
    <property type="evidence" value="ECO:0007669"/>
    <property type="project" value="UniProtKB-KW"/>
</dbReference>
<dbReference type="InterPro" id="IPR004276">
    <property type="entry name" value="GlycoTrans_28_N"/>
</dbReference>
<comment type="catalytic activity">
    <reaction evidence="10">
        <text>di-trans,octa-cis-undecaprenyl diphospho-N-acetyl-alpha-D-muramoyl-L-alanyl-D-glutamyl-meso-2,6-diaminopimeloyl-D-alanyl-D-alanine + UDP-N-acetyl-alpha-D-glucosamine = di-trans,octa-cis-undecaprenyl diphospho-[N-acetyl-alpha-D-glucosaminyl-(1-&gt;4)]-N-acetyl-alpha-D-muramoyl-L-alanyl-D-glutamyl-meso-2,6-diaminopimeloyl-D-alanyl-D-alanine + UDP + H(+)</text>
        <dbReference type="Rhea" id="RHEA:31227"/>
        <dbReference type="ChEBI" id="CHEBI:15378"/>
        <dbReference type="ChEBI" id="CHEBI:57705"/>
        <dbReference type="ChEBI" id="CHEBI:58223"/>
        <dbReference type="ChEBI" id="CHEBI:61387"/>
        <dbReference type="ChEBI" id="CHEBI:61388"/>
        <dbReference type="EC" id="2.4.1.227"/>
    </reaction>
</comment>
<feature type="domain" description="Glycosyl transferase family 28 C-terminal" evidence="12">
    <location>
        <begin position="187"/>
        <end position="351"/>
    </location>
</feature>
<comment type="similarity">
    <text evidence="10">Belongs to the glycosyltransferase 28 family. MurG subfamily.</text>
</comment>
<feature type="binding site" evidence="10">
    <location>
        <position position="293"/>
    </location>
    <ligand>
        <name>UDP-N-acetyl-alpha-D-glucosamine</name>
        <dbReference type="ChEBI" id="CHEBI:57705"/>
    </ligand>
</feature>
<evidence type="ECO:0000256" key="9">
    <source>
        <dbReference type="ARBA" id="ARBA00023316"/>
    </source>
</evidence>
<comment type="function">
    <text evidence="10">Cell wall formation. Catalyzes the transfer of a GlcNAc subunit on undecaprenyl-pyrophosphoryl-MurNAc-pentapeptide (lipid intermediate I) to form undecaprenyl-pyrophosphoryl-MurNAc-(pentapeptide)GlcNAc (lipid intermediate II).</text>
</comment>
<evidence type="ECO:0000259" key="11">
    <source>
        <dbReference type="Pfam" id="PF03033"/>
    </source>
</evidence>
<evidence type="ECO:0000256" key="4">
    <source>
        <dbReference type="ARBA" id="ARBA00022679"/>
    </source>
</evidence>
<keyword evidence="14" id="KW-1185">Reference proteome</keyword>
<dbReference type="HAMAP" id="MF_00033">
    <property type="entry name" value="MurG"/>
    <property type="match status" value="1"/>
</dbReference>
<feature type="binding site" evidence="10">
    <location>
        <begin position="10"/>
        <end position="12"/>
    </location>
    <ligand>
        <name>UDP-N-acetyl-alpha-D-glucosamine</name>
        <dbReference type="ChEBI" id="CHEBI:57705"/>
    </ligand>
</feature>
<dbReference type="Proteomes" id="UP000675880">
    <property type="component" value="Unassembled WGS sequence"/>
</dbReference>
<keyword evidence="1 10" id="KW-1003">Cell membrane</keyword>
<reference evidence="13 14" key="1">
    <citation type="submission" date="2021-02" db="EMBL/GenBank/DDBJ databases">
        <authorList>
            <person name="Han P."/>
        </authorList>
    </citation>
    <scope>NUCLEOTIDE SEQUENCE [LARGE SCALE GENOMIC DNA]</scope>
    <source>
        <strain evidence="13">Candidatus Nitrospira sp. ZN2</strain>
    </source>
</reference>
<evidence type="ECO:0000256" key="7">
    <source>
        <dbReference type="ARBA" id="ARBA00023136"/>
    </source>
</evidence>
<keyword evidence="4 10" id="KW-0808">Transferase</keyword>
<dbReference type="SUPFAM" id="SSF53756">
    <property type="entry name" value="UDP-Glycosyltransferase/glycogen phosphorylase"/>
    <property type="match status" value="1"/>
</dbReference>
<dbReference type="InterPro" id="IPR006009">
    <property type="entry name" value="GlcNAc_MurG"/>
</dbReference>
<accession>A0ABM8QHS8</accession>
<dbReference type="CDD" id="cd03785">
    <property type="entry name" value="GT28_MurG"/>
    <property type="match status" value="1"/>
</dbReference>
<gene>
    <name evidence="10 13" type="primary">murG</name>
    <name evidence="13" type="ORF">NSPZN2_10554</name>
</gene>
<evidence type="ECO:0000259" key="12">
    <source>
        <dbReference type="Pfam" id="PF04101"/>
    </source>
</evidence>
<dbReference type="EC" id="2.4.1.227" evidence="10"/>
<comment type="pathway">
    <text evidence="10">Cell wall biogenesis; peptidoglycan biosynthesis.</text>
</comment>
<keyword evidence="7 10" id="KW-0472">Membrane</keyword>
<feature type="binding site" evidence="10">
    <location>
        <position position="193"/>
    </location>
    <ligand>
        <name>UDP-N-acetyl-alpha-D-glucosamine</name>
        <dbReference type="ChEBI" id="CHEBI:57705"/>
    </ligand>
</feature>
<proteinExistence type="inferred from homology"/>
<keyword evidence="6 10" id="KW-0573">Peptidoglycan synthesis</keyword>
<evidence type="ECO:0000256" key="8">
    <source>
        <dbReference type="ARBA" id="ARBA00023306"/>
    </source>
</evidence>
<sequence>MTIVIAAGGTGGHLYPAIAVAREFLRRDPSTRILFVGTTRGIERKVLAHEGFPLQCITANPLMGKSPVEMMKALVSLPVSLWQSLGVLKQQGADLVFGVGGYTSPAMLVAAFLRRIPGVILEPNAYPGMANKAVAPLVQRIFLAFESTVQWFDRRKTRVVGNPVRRAFLESSAVPSGPAKNGRARHLLIFGGSQGAKAINSAVLEALPLLGALKGGLMITHQTGEADHARVLAAYDQAGMSAHVVPFLYDMPTVLREADLVVARSGAMTIAELTVCGKPAILIPLPTAIYNHQLRNAEVMAQAGGAVLLPQAELTGAGLAKAIIDIFNEPERLQTMSRHSWEMRRSDAAETIVRECYDVIRRRHEASDSARAL</sequence>
<protein>
    <recommendedName>
        <fullName evidence="10">UDP-N-acetylglucosamine--N-acetylmuramyl-(pentapeptide) pyrophosphoryl-undecaprenol N-acetylglucosamine transferase</fullName>
        <ecNumber evidence="10">2.4.1.227</ecNumber>
    </recommendedName>
    <alternativeName>
        <fullName evidence="10">Undecaprenyl-PP-MurNAc-pentapeptide-UDPGlcNAc GlcNAc transferase</fullName>
    </alternativeName>
</protein>
<comment type="caution">
    <text evidence="13">The sequence shown here is derived from an EMBL/GenBank/DDBJ whole genome shotgun (WGS) entry which is preliminary data.</text>
</comment>
<dbReference type="Pfam" id="PF03033">
    <property type="entry name" value="Glyco_transf_28"/>
    <property type="match status" value="1"/>
</dbReference>
<keyword evidence="9 10" id="KW-0961">Cell wall biogenesis/degradation</keyword>
<dbReference type="PANTHER" id="PTHR21015:SF22">
    <property type="entry name" value="GLYCOSYLTRANSFERASE"/>
    <property type="match status" value="1"/>
</dbReference>
<evidence type="ECO:0000256" key="10">
    <source>
        <dbReference type="HAMAP-Rule" id="MF_00033"/>
    </source>
</evidence>
<evidence type="ECO:0000256" key="6">
    <source>
        <dbReference type="ARBA" id="ARBA00022984"/>
    </source>
</evidence>
<name>A0ABM8QHS8_9BACT</name>
<dbReference type="Gene3D" id="3.40.50.2000">
    <property type="entry name" value="Glycogen Phosphorylase B"/>
    <property type="match status" value="2"/>
</dbReference>
<dbReference type="PANTHER" id="PTHR21015">
    <property type="entry name" value="UDP-N-ACETYLGLUCOSAMINE--N-ACETYLMURAMYL-(PENTAPEPTIDE) PYROPHOSPHORYL-UNDECAPRENOL N-ACETYLGLUCOSAMINE TRANSFERASE 1"/>
    <property type="match status" value="1"/>
</dbReference>
<dbReference type="EMBL" id="CAJNBJ010000001">
    <property type="protein sequence ID" value="CAE6697836.1"/>
    <property type="molecule type" value="Genomic_DNA"/>
</dbReference>
<dbReference type="Pfam" id="PF04101">
    <property type="entry name" value="Glyco_tran_28_C"/>
    <property type="match status" value="1"/>
</dbReference>
<organism evidence="13 14">
    <name type="scientific">Nitrospira defluvii</name>
    <dbReference type="NCBI Taxonomy" id="330214"/>
    <lineage>
        <taxon>Bacteria</taxon>
        <taxon>Pseudomonadati</taxon>
        <taxon>Nitrospirota</taxon>
        <taxon>Nitrospiria</taxon>
        <taxon>Nitrospirales</taxon>
        <taxon>Nitrospiraceae</taxon>
        <taxon>Nitrospira</taxon>
    </lineage>
</organism>
<evidence type="ECO:0000256" key="1">
    <source>
        <dbReference type="ARBA" id="ARBA00022475"/>
    </source>
</evidence>
<evidence type="ECO:0000256" key="3">
    <source>
        <dbReference type="ARBA" id="ARBA00022676"/>
    </source>
</evidence>
<keyword evidence="2 10" id="KW-0132">Cell division</keyword>
<dbReference type="NCBIfam" id="TIGR01133">
    <property type="entry name" value="murG"/>
    <property type="match status" value="1"/>
</dbReference>
<evidence type="ECO:0000256" key="5">
    <source>
        <dbReference type="ARBA" id="ARBA00022960"/>
    </source>
</evidence>
<evidence type="ECO:0000256" key="2">
    <source>
        <dbReference type="ARBA" id="ARBA00022618"/>
    </source>
</evidence>
<comment type="caution">
    <text evidence="10">Lacks conserved residue(s) required for the propagation of feature annotation.</text>
</comment>
<keyword evidence="3 10" id="KW-0328">Glycosyltransferase</keyword>
<keyword evidence="8 10" id="KW-0131">Cell cycle</keyword>